<dbReference type="Proteomes" id="UP000799779">
    <property type="component" value="Unassembled WGS sequence"/>
</dbReference>
<organism evidence="1 2">
    <name type="scientific">Amniculicola lignicola CBS 123094</name>
    <dbReference type="NCBI Taxonomy" id="1392246"/>
    <lineage>
        <taxon>Eukaryota</taxon>
        <taxon>Fungi</taxon>
        <taxon>Dikarya</taxon>
        <taxon>Ascomycota</taxon>
        <taxon>Pezizomycotina</taxon>
        <taxon>Dothideomycetes</taxon>
        <taxon>Pleosporomycetidae</taxon>
        <taxon>Pleosporales</taxon>
        <taxon>Amniculicolaceae</taxon>
        <taxon>Amniculicola</taxon>
    </lineage>
</organism>
<dbReference type="AlphaFoldDB" id="A0A6A5WG08"/>
<protein>
    <submittedName>
        <fullName evidence="1">Uncharacterized protein</fullName>
    </submittedName>
</protein>
<keyword evidence="2" id="KW-1185">Reference proteome</keyword>
<name>A0A6A5WG08_9PLEO</name>
<accession>A0A6A5WG08</accession>
<proteinExistence type="predicted"/>
<gene>
    <name evidence="1" type="ORF">P154DRAFT_263136</name>
</gene>
<sequence>MGKGFKLETLKNNHTDARRRRLKERARQMVGMGRGRTLPTSILYVTGPRGSCSPSPPPLQPPRSTLVATGWPGSPPHRTSTLCVYLWTFAASTMPHWAATSKILRVHGSASEREFGAVEPMIRCTPRPAGPATRSTSSTSAPSQEVVSRLRDVISMVLPCGLPIFQSRFWGMWRHQMGCTLSNNLAWDSR</sequence>
<evidence type="ECO:0000313" key="1">
    <source>
        <dbReference type="EMBL" id="KAF1998115.1"/>
    </source>
</evidence>
<dbReference type="EMBL" id="ML977606">
    <property type="protein sequence ID" value="KAF1998115.1"/>
    <property type="molecule type" value="Genomic_DNA"/>
</dbReference>
<reference evidence="1" key="1">
    <citation type="journal article" date="2020" name="Stud. Mycol.">
        <title>101 Dothideomycetes genomes: a test case for predicting lifestyles and emergence of pathogens.</title>
        <authorList>
            <person name="Haridas S."/>
            <person name="Albert R."/>
            <person name="Binder M."/>
            <person name="Bloem J."/>
            <person name="Labutti K."/>
            <person name="Salamov A."/>
            <person name="Andreopoulos B."/>
            <person name="Baker S."/>
            <person name="Barry K."/>
            <person name="Bills G."/>
            <person name="Bluhm B."/>
            <person name="Cannon C."/>
            <person name="Castanera R."/>
            <person name="Culley D."/>
            <person name="Daum C."/>
            <person name="Ezra D."/>
            <person name="Gonzalez J."/>
            <person name="Henrissat B."/>
            <person name="Kuo A."/>
            <person name="Liang C."/>
            <person name="Lipzen A."/>
            <person name="Lutzoni F."/>
            <person name="Magnuson J."/>
            <person name="Mondo S."/>
            <person name="Nolan M."/>
            <person name="Ohm R."/>
            <person name="Pangilinan J."/>
            <person name="Park H.-J."/>
            <person name="Ramirez L."/>
            <person name="Alfaro M."/>
            <person name="Sun H."/>
            <person name="Tritt A."/>
            <person name="Yoshinaga Y."/>
            <person name="Zwiers L.-H."/>
            <person name="Turgeon B."/>
            <person name="Goodwin S."/>
            <person name="Spatafora J."/>
            <person name="Crous P."/>
            <person name="Grigoriev I."/>
        </authorList>
    </citation>
    <scope>NUCLEOTIDE SEQUENCE</scope>
    <source>
        <strain evidence="1">CBS 123094</strain>
    </source>
</reference>
<evidence type="ECO:0000313" key="2">
    <source>
        <dbReference type="Proteomes" id="UP000799779"/>
    </source>
</evidence>